<gene>
    <name evidence="9" type="ORF">OGAPHI_002303</name>
</gene>
<dbReference type="GO" id="GO:0006506">
    <property type="term" value="P:GPI anchor biosynthetic process"/>
    <property type="evidence" value="ECO:0007669"/>
    <property type="project" value="UniProtKB-KW"/>
</dbReference>
<dbReference type="RefSeq" id="XP_046062963.1">
    <property type="nucleotide sequence ID" value="XM_046203159.1"/>
</dbReference>
<protein>
    <recommendedName>
        <fullName evidence="8">GPI-anchored wall transfer protein</fullName>
        <ecNumber evidence="8">2.3.-.-</ecNumber>
    </recommendedName>
</protein>
<proteinExistence type="inferred from homology"/>
<feature type="transmembrane region" description="Helical" evidence="8">
    <location>
        <begin position="444"/>
        <end position="464"/>
    </location>
</feature>
<dbReference type="Pfam" id="PF06423">
    <property type="entry name" value="GWT1"/>
    <property type="match status" value="1"/>
</dbReference>
<evidence type="ECO:0000256" key="1">
    <source>
        <dbReference type="ARBA" id="ARBA00004477"/>
    </source>
</evidence>
<keyword evidence="5 8" id="KW-0812">Transmembrane</keyword>
<comment type="function">
    <text evidence="8">A acetyltransferase, which acetylates the inositol ring of phosphatidylinositol during biosynthesis of GPI-anchor.</text>
</comment>
<feature type="transmembrane region" description="Helical" evidence="8">
    <location>
        <begin position="356"/>
        <end position="379"/>
    </location>
</feature>
<dbReference type="GO" id="GO:0072659">
    <property type="term" value="P:protein localization to plasma membrane"/>
    <property type="evidence" value="ECO:0007669"/>
    <property type="project" value="TreeGrafter"/>
</dbReference>
<reference evidence="9" key="1">
    <citation type="journal article" date="2021" name="Open Biol.">
        <title>Shared evolutionary footprints suggest mitochondrial oxidative damage underlies multiple complex I losses in fungi.</title>
        <authorList>
            <person name="Schikora-Tamarit M.A."/>
            <person name="Marcet-Houben M."/>
            <person name="Nosek J."/>
            <person name="Gabaldon T."/>
        </authorList>
    </citation>
    <scope>NUCLEOTIDE SEQUENCE</scope>
    <source>
        <strain evidence="9">CBS6075</strain>
    </source>
</reference>
<evidence type="ECO:0000256" key="8">
    <source>
        <dbReference type="RuleBase" id="RU280819"/>
    </source>
</evidence>
<keyword evidence="4 8" id="KW-0337">GPI-anchor biosynthesis</keyword>
<dbReference type="PANTHER" id="PTHR20661:SF0">
    <property type="entry name" value="PHOSPHATIDYLINOSITOL-GLYCAN BIOSYNTHESIS CLASS W PROTEIN"/>
    <property type="match status" value="1"/>
</dbReference>
<feature type="transmembrane region" description="Helical" evidence="8">
    <location>
        <begin position="161"/>
        <end position="183"/>
    </location>
</feature>
<feature type="transmembrane region" description="Helical" evidence="8">
    <location>
        <begin position="476"/>
        <end position="496"/>
    </location>
</feature>
<comment type="pathway">
    <text evidence="2 8">Glycolipid biosynthesis; glycosylphosphatidylinositol-anchor biosynthesis.</text>
</comment>
<evidence type="ECO:0000256" key="4">
    <source>
        <dbReference type="ARBA" id="ARBA00022502"/>
    </source>
</evidence>
<feature type="transmembrane region" description="Helical" evidence="8">
    <location>
        <begin position="233"/>
        <end position="253"/>
    </location>
</feature>
<feature type="transmembrane region" description="Helical" evidence="8">
    <location>
        <begin position="79"/>
        <end position="96"/>
    </location>
</feature>
<sequence>MAASSKQLKEQFVTGLTGGSTVDIYLTTSVSIIAYLAWSILKKRTSLFDNDTQNFAKILDFFVNWVALLLSVTQYSENVILLILGITFPMFIALNNKSKYEAPRSQRINIQYLSSKEFIPFKPYITVYRSQMMVITCICILAVDFPIFPRRFAKVETWGTSLMDLGVGSFVFSMGLVSARQLIKQRFDNRYSYARSAISSLKNSIPILILGIIRLASVKSLDYQEHMTEYGKHWNFFFTLSFVPLIANLIFPLIDFITPLVCSSMIIIIYEIALTKFGLLEYILKTERPNLLAMNKEGIFSSIGYLAIYLNGLSLGYVILPLFPTHRNLFKMSDSKDLIIETITKRSVFTVSPTKGLLILSVCFHVLYYVIDTCYYYGVSRRMANGLYVIWVSAYNCTYLLGYALVEKFIWGEPHYEFTNENRKAPNSLNIWYKNSVPESLSAVNFNSLVLFLIANLLTGLVNLTIDTINAKNQTALLVLVLYAGALALVAHTLYAKKIHLR</sequence>
<accession>A0A9P8PC57</accession>
<reference evidence="9" key="2">
    <citation type="submission" date="2021-01" db="EMBL/GenBank/DDBJ databases">
        <authorList>
            <person name="Schikora-Tamarit M.A."/>
        </authorList>
    </citation>
    <scope>NUCLEOTIDE SEQUENCE</scope>
    <source>
        <strain evidence="9">CBS6075</strain>
    </source>
</reference>
<dbReference type="Proteomes" id="UP000769157">
    <property type="component" value="Unassembled WGS sequence"/>
</dbReference>
<dbReference type="EMBL" id="JAEUBE010000158">
    <property type="protein sequence ID" value="KAH3668549.1"/>
    <property type="molecule type" value="Genomic_DNA"/>
</dbReference>
<keyword evidence="8" id="KW-0012">Acyltransferase</keyword>
<evidence type="ECO:0000256" key="6">
    <source>
        <dbReference type="ARBA" id="ARBA00022989"/>
    </source>
</evidence>
<name>A0A9P8PC57_9ASCO</name>
<evidence type="ECO:0000256" key="3">
    <source>
        <dbReference type="ARBA" id="ARBA00007559"/>
    </source>
</evidence>
<dbReference type="InterPro" id="IPR009447">
    <property type="entry name" value="PIGW/GWT1"/>
</dbReference>
<organism evidence="9 10">
    <name type="scientific">Ogataea philodendri</name>
    <dbReference type="NCBI Taxonomy" id="1378263"/>
    <lineage>
        <taxon>Eukaryota</taxon>
        <taxon>Fungi</taxon>
        <taxon>Dikarya</taxon>
        <taxon>Ascomycota</taxon>
        <taxon>Saccharomycotina</taxon>
        <taxon>Pichiomycetes</taxon>
        <taxon>Pichiales</taxon>
        <taxon>Pichiaceae</taxon>
        <taxon>Ogataea</taxon>
    </lineage>
</organism>
<dbReference type="PANTHER" id="PTHR20661">
    <property type="entry name" value="PHOSPHATIDYLINOSITOL-GLYCAN BIOSYNTHESIS CLASS W PROTEIN"/>
    <property type="match status" value="1"/>
</dbReference>
<evidence type="ECO:0000313" key="10">
    <source>
        <dbReference type="Proteomes" id="UP000769157"/>
    </source>
</evidence>
<keyword evidence="8" id="KW-0256">Endoplasmic reticulum</keyword>
<feature type="transmembrane region" description="Helical" evidence="8">
    <location>
        <begin position="132"/>
        <end position="149"/>
    </location>
</feature>
<dbReference type="EC" id="2.3.-.-" evidence="8"/>
<feature type="transmembrane region" description="Helical" evidence="8">
    <location>
        <begin position="54"/>
        <end position="73"/>
    </location>
</feature>
<evidence type="ECO:0000313" key="9">
    <source>
        <dbReference type="EMBL" id="KAH3668549.1"/>
    </source>
</evidence>
<dbReference type="PIRSF" id="PIRSF017321">
    <property type="entry name" value="GWT1"/>
    <property type="match status" value="1"/>
</dbReference>
<feature type="transmembrane region" description="Helical" evidence="8">
    <location>
        <begin position="260"/>
        <end position="279"/>
    </location>
</feature>
<dbReference type="OrthoDB" id="15270at2759"/>
<comment type="similarity">
    <text evidence="3 8">Belongs to the PIGW family.</text>
</comment>
<keyword evidence="6 8" id="KW-1133">Transmembrane helix</keyword>
<dbReference type="GeneID" id="70234270"/>
<evidence type="ECO:0000256" key="5">
    <source>
        <dbReference type="ARBA" id="ARBA00022692"/>
    </source>
</evidence>
<keyword evidence="8" id="KW-0808">Transferase</keyword>
<dbReference type="GO" id="GO:0032216">
    <property type="term" value="F:glucosaminyl-phosphatidylinositol O-acyltransferase activity"/>
    <property type="evidence" value="ECO:0007669"/>
    <property type="project" value="TreeGrafter"/>
</dbReference>
<evidence type="ECO:0000256" key="2">
    <source>
        <dbReference type="ARBA" id="ARBA00004687"/>
    </source>
</evidence>
<dbReference type="AlphaFoldDB" id="A0A9P8PC57"/>
<comment type="caution">
    <text evidence="9">The sequence shown here is derived from an EMBL/GenBank/DDBJ whole genome shotgun (WGS) entry which is preliminary data.</text>
</comment>
<feature type="transmembrane region" description="Helical" evidence="8">
    <location>
        <begin position="24"/>
        <end position="42"/>
    </location>
</feature>
<evidence type="ECO:0000256" key="7">
    <source>
        <dbReference type="ARBA" id="ARBA00023136"/>
    </source>
</evidence>
<dbReference type="GO" id="GO:0005789">
    <property type="term" value="C:endoplasmic reticulum membrane"/>
    <property type="evidence" value="ECO:0007669"/>
    <property type="project" value="UniProtKB-SubCell"/>
</dbReference>
<comment type="subcellular location">
    <subcellularLocation>
        <location evidence="1 8">Endoplasmic reticulum membrane</location>
        <topology evidence="1 8">Multi-pass membrane protein</topology>
    </subcellularLocation>
</comment>
<keyword evidence="10" id="KW-1185">Reference proteome</keyword>
<feature type="transmembrane region" description="Helical" evidence="8">
    <location>
        <begin position="385"/>
        <end position="406"/>
    </location>
</feature>
<feature type="transmembrane region" description="Helical" evidence="8">
    <location>
        <begin position="299"/>
        <end position="323"/>
    </location>
</feature>
<keyword evidence="7 8" id="KW-0472">Membrane</keyword>